<feature type="transmembrane region" description="Helical" evidence="1">
    <location>
        <begin position="99"/>
        <end position="119"/>
    </location>
</feature>
<feature type="transmembrane region" description="Helical" evidence="1">
    <location>
        <begin position="207"/>
        <end position="230"/>
    </location>
</feature>
<evidence type="ECO:0000313" key="3">
    <source>
        <dbReference type="Proteomes" id="UP000033562"/>
    </source>
</evidence>
<reference evidence="2 3" key="1">
    <citation type="submission" date="2015-02" db="EMBL/GenBank/DDBJ databases">
        <title>Genome Sequencing of Rickettsiales.</title>
        <authorList>
            <person name="Daugherty S.C."/>
            <person name="Su Q."/>
            <person name="Abolude K."/>
            <person name="Beier-Sexton M."/>
            <person name="Carlyon J.A."/>
            <person name="Carter R."/>
            <person name="Day N.P."/>
            <person name="Dumler S.J."/>
            <person name="Dyachenko V."/>
            <person name="Godinez A."/>
            <person name="Kurtti T.J."/>
            <person name="Lichay M."/>
            <person name="Mullins K.E."/>
            <person name="Ott S."/>
            <person name="Pappas-Brown V."/>
            <person name="Paris D.H."/>
            <person name="Patel P."/>
            <person name="Richards A.L."/>
            <person name="Sadzewicz L."/>
            <person name="Sears K."/>
            <person name="Seidman D."/>
            <person name="Sengamalay N."/>
            <person name="Stenos J."/>
            <person name="Tallon L.J."/>
            <person name="Vincent G."/>
            <person name="Fraser C.M."/>
            <person name="Munderloh U."/>
            <person name="Dunning-Hotopp J.C."/>
        </authorList>
    </citation>
    <scope>NUCLEOTIDE SEQUENCE [LARGE SCALE GENOMIC DNA]</scope>
    <source>
        <strain evidence="2 3">RAC413</strain>
    </source>
</reference>
<evidence type="ECO:0000256" key="1">
    <source>
        <dbReference type="SAM" id="Phobius"/>
    </source>
</evidence>
<keyword evidence="3" id="KW-1185">Reference proteome</keyword>
<dbReference type="AlphaFoldDB" id="A0A0F3NNP8"/>
<dbReference type="STRING" id="1359163.NLO413_0782"/>
<accession>A0A0F3NNP8</accession>
<dbReference type="OrthoDB" id="7163258at2"/>
<dbReference type="Proteomes" id="UP000033562">
    <property type="component" value="Unassembled WGS sequence"/>
</dbReference>
<feature type="transmembrane region" description="Helical" evidence="1">
    <location>
        <begin position="62"/>
        <end position="87"/>
    </location>
</feature>
<organism evidence="2 3">
    <name type="scientific">Candidatus Neoehrlichia procyonis str. RAC413</name>
    <dbReference type="NCBI Taxonomy" id="1359163"/>
    <lineage>
        <taxon>Bacteria</taxon>
        <taxon>Pseudomonadati</taxon>
        <taxon>Pseudomonadota</taxon>
        <taxon>Alphaproteobacteria</taxon>
        <taxon>Rickettsiales</taxon>
        <taxon>Anaplasmataceae</taxon>
        <taxon>Candidatus Neoehrlichia</taxon>
    </lineage>
</organism>
<dbReference type="EMBL" id="LANX01000001">
    <property type="protein sequence ID" value="KJV69391.1"/>
    <property type="molecule type" value="Genomic_DNA"/>
</dbReference>
<dbReference type="RefSeq" id="WP_045809112.1">
    <property type="nucleotide sequence ID" value="NZ_LANX01000001.1"/>
</dbReference>
<evidence type="ECO:0000313" key="2">
    <source>
        <dbReference type="EMBL" id="KJV69391.1"/>
    </source>
</evidence>
<keyword evidence="1" id="KW-0812">Transmembrane</keyword>
<proteinExistence type="predicted"/>
<feature type="transmembrane region" description="Helical" evidence="1">
    <location>
        <begin position="171"/>
        <end position="195"/>
    </location>
</feature>
<keyword evidence="1" id="KW-0472">Membrane</keyword>
<gene>
    <name evidence="2" type="ORF">NLO413_0782</name>
</gene>
<feature type="transmembrane region" description="Helical" evidence="1">
    <location>
        <begin position="251"/>
        <end position="271"/>
    </location>
</feature>
<protein>
    <submittedName>
        <fullName evidence="2">Putative membrane protein</fullName>
    </submittedName>
</protein>
<feature type="transmembrane region" description="Helical" evidence="1">
    <location>
        <begin position="277"/>
        <end position="302"/>
    </location>
</feature>
<comment type="caution">
    <text evidence="2">The sequence shown here is derived from an EMBL/GenBank/DDBJ whole genome shotgun (WGS) entry which is preliminary data.</text>
</comment>
<name>A0A0F3NNP8_9RICK</name>
<sequence length="340" mass="38890">MSHAVQISAIYKDNINRYFSIKKNDYVKIFYNKSKNQDLVLCHTILKELYNIEKINYVRQTIIMTVVILSIFISMCTLLQSSVSYINILQNKPFKIMELLAVILCGSSLLCGILLVGYIERKKKNISIALRKIQLKQLVELELQSYMYKNPTSNNEKVILFLNSYGNSVDLFGTMLSTIVQTISFISMVCMIYGYNLNNKITSNSKFNLQYIGIVGAVLCFISPLMFLIANILQNKNKSKENFQKIEYHKTLIFTAMSVGTGMVLIGKILLSLKAMHASPIGIITIIIGRAIYCAGYAIFIYQNSKNIYKINTQICNAKIKLYNDKKSFLYSQNFRQDMI</sequence>
<keyword evidence="1" id="KW-1133">Transmembrane helix</keyword>